<dbReference type="InterPro" id="IPR011992">
    <property type="entry name" value="EF-hand-dom_pair"/>
</dbReference>
<reference evidence="3" key="1">
    <citation type="submission" date="2023-08" db="EMBL/GenBank/DDBJ databases">
        <title>Pelteobagrus vachellii genome.</title>
        <authorList>
            <person name="Liu H."/>
        </authorList>
    </citation>
    <scope>NUCLEOTIDE SEQUENCE</scope>
    <source>
        <strain evidence="3">PRFRI_2022a</strain>
        <tissue evidence="3">Muscle</tissue>
    </source>
</reference>
<proteinExistence type="predicted"/>
<dbReference type="EMBL" id="JAVHJS010000011">
    <property type="protein sequence ID" value="KAK2843048.1"/>
    <property type="molecule type" value="Genomic_DNA"/>
</dbReference>
<dbReference type="PANTHER" id="PTHR24127">
    <property type="entry name" value="ANKYRIN REPEAT AND EF-HAND DOMAIN-CONTAINING PROTEIN 1"/>
    <property type="match status" value="1"/>
</dbReference>
<sequence length="730" mass="80586">MSYMSELEKTRIMRDPSKLQMRRRKFVAENLLEIKQVYKLLQLVNQRNKEQMEKLVLLGVPDLINLTEPEEGISALHLATVENDLELASFLLSLNAHPDVPDKKGRTAMMLAAERGHVDMVAFLYSNQASVSLVDIEGKGLLFYCIGPTDSHKQIMDMVLKMNVDVKNTSNTGKSVFMFACEHAEMCEDFCMQLLATGADPDVADPVTGCTALMAAVTSGSVALVKAILKKGVDPNKVNKNGLNSVHIAAAKGNIEMLIFLSAYSADFSVTADLGHTALHAAAAEGHAECCRFLFQRGCKMTKNKQDLLPSQIAKNNGHKAALRVLKEAEQALKTGKVAVSEAKLHDWSFEHKEVLRLAFQTEEAAEPPEETVPNETLVSVLQEYHAPIDEESLDEIIKGLDKNRWGKISIDDFFAGHLFLPNQYPLSSYKSLRLSIGKSEQAEPPLTEITPTSPESFEPDAEKIRDRLQVDVTEDALLNLEPKELYINLSQCVKNDKFDLLELALSQNVPVDTRDRIYKTPLMTACMMGKYQMAQFLISHGADVNAYDQFKWTALHHACMEGHADIVKLLVDHGAIVNATTTNGVTPLMTAIKKSKSKCVDQLLNLGANVEVANKHGQDCMAIAELYGNIEICEMVKTGLENLRSQISGKKTAPAPPKSKKPAAKMPTKKSPIAVNPIAVNPNVTDFLITLPSATVQGLPVVSSPRLEQRLAERKKRFAKEDMMKLSIQ</sequence>
<protein>
    <recommendedName>
        <fullName evidence="5">Ankyrin repeat and EF-hand domain-containing protein 1</fullName>
    </recommendedName>
</protein>
<gene>
    <name evidence="3" type="ORF">Q7C36_011263</name>
</gene>
<feature type="repeat" description="ANK" evidence="1">
    <location>
        <begin position="208"/>
        <end position="240"/>
    </location>
</feature>
<dbReference type="SUPFAM" id="SSF47473">
    <property type="entry name" value="EF-hand"/>
    <property type="match status" value="1"/>
</dbReference>
<feature type="repeat" description="ANK" evidence="1">
    <location>
        <begin position="71"/>
        <end position="103"/>
    </location>
</feature>
<feature type="region of interest" description="Disordered" evidence="2">
    <location>
        <begin position="648"/>
        <end position="670"/>
    </location>
</feature>
<dbReference type="InterPro" id="IPR036770">
    <property type="entry name" value="Ankyrin_rpt-contain_sf"/>
</dbReference>
<evidence type="ECO:0000256" key="2">
    <source>
        <dbReference type="SAM" id="MobiDB-lite"/>
    </source>
</evidence>
<dbReference type="PRINTS" id="PR01415">
    <property type="entry name" value="ANKYRIN"/>
</dbReference>
<evidence type="ECO:0000313" key="3">
    <source>
        <dbReference type="EMBL" id="KAK2843048.1"/>
    </source>
</evidence>
<feature type="repeat" description="ANK" evidence="1">
    <location>
        <begin position="551"/>
        <end position="583"/>
    </location>
</feature>
<feature type="repeat" description="ANK" evidence="1">
    <location>
        <begin position="241"/>
        <end position="273"/>
    </location>
</feature>
<name>A0AA88SRV2_TACVA</name>
<dbReference type="Gene3D" id="1.25.40.20">
    <property type="entry name" value="Ankyrin repeat-containing domain"/>
    <property type="match status" value="3"/>
</dbReference>
<feature type="repeat" description="ANK" evidence="1">
    <location>
        <begin position="104"/>
        <end position="136"/>
    </location>
</feature>
<evidence type="ECO:0000256" key="1">
    <source>
        <dbReference type="PROSITE-ProRule" id="PRU00023"/>
    </source>
</evidence>
<keyword evidence="4" id="KW-1185">Reference proteome</keyword>
<comment type="caution">
    <text evidence="3">The sequence shown here is derived from an EMBL/GenBank/DDBJ whole genome shotgun (WGS) entry which is preliminary data.</text>
</comment>
<dbReference type="SMART" id="SM00248">
    <property type="entry name" value="ANK"/>
    <property type="match status" value="9"/>
</dbReference>
<feature type="repeat" description="ANK" evidence="1">
    <location>
        <begin position="274"/>
        <end position="306"/>
    </location>
</feature>
<dbReference type="SUPFAM" id="SSF48403">
    <property type="entry name" value="Ankyrin repeat"/>
    <property type="match status" value="2"/>
</dbReference>
<organism evidence="3 4">
    <name type="scientific">Tachysurus vachellii</name>
    <name type="common">Darkbarbel catfish</name>
    <name type="synonym">Pelteobagrus vachellii</name>
    <dbReference type="NCBI Taxonomy" id="175792"/>
    <lineage>
        <taxon>Eukaryota</taxon>
        <taxon>Metazoa</taxon>
        <taxon>Chordata</taxon>
        <taxon>Craniata</taxon>
        <taxon>Vertebrata</taxon>
        <taxon>Euteleostomi</taxon>
        <taxon>Actinopterygii</taxon>
        <taxon>Neopterygii</taxon>
        <taxon>Teleostei</taxon>
        <taxon>Ostariophysi</taxon>
        <taxon>Siluriformes</taxon>
        <taxon>Bagridae</taxon>
        <taxon>Tachysurus</taxon>
    </lineage>
</organism>
<keyword evidence="1" id="KW-0040">ANK repeat</keyword>
<dbReference type="InterPro" id="IPR052801">
    <property type="entry name" value="Ankyrin-EF-hand"/>
</dbReference>
<dbReference type="PROSITE" id="PS50297">
    <property type="entry name" value="ANK_REP_REGION"/>
    <property type="match status" value="7"/>
</dbReference>
<accession>A0AA88SRV2</accession>
<feature type="repeat" description="ANK" evidence="1">
    <location>
        <begin position="584"/>
        <end position="616"/>
    </location>
</feature>
<dbReference type="InterPro" id="IPR002110">
    <property type="entry name" value="Ankyrin_rpt"/>
</dbReference>
<evidence type="ECO:0000313" key="4">
    <source>
        <dbReference type="Proteomes" id="UP001187315"/>
    </source>
</evidence>
<dbReference type="PANTHER" id="PTHR24127:SF1">
    <property type="entry name" value="ANKYRIN REPEAT AND EF-HAND DOMAIN-CONTAINING PROTEIN 1"/>
    <property type="match status" value="1"/>
</dbReference>
<dbReference type="AlphaFoldDB" id="A0AA88SRV2"/>
<dbReference type="PROSITE" id="PS50088">
    <property type="entry name" value="ANK_REPEAT"/>
    <property type="match status" value="8"/>
</dbReference>
<evidence type="ECO:0008006" key="5">
    <source>
        <dbReference type="Google" id="ProtNLM"/>
    </source>
</evidence>
<dbReference type="Pfam" id="PF00023">
    <property type="entry name" value="Ank"/>
    <property type="match status" value="1"/>
</dbReference>
<dbReference type="Proteomes" id="UP001187315">
    <property type="component" value="Unassembled WGS sequence"/>
</dbReference>
<dbReference type="Pfam" id="PF12796">
    <property type="entry name" value="Ank_2"/>
    <property type="match status" value="3"/>
</dbReference>
<feature type="repeat" description="ANK" evidence="1">
    <location>
        <begin position="518"/>
        <end position="550"/>
    </location>
</feature>